<reference evidence="1 2" key="2">
    <citation type="submission" date="2018-11" db="EMBL/GenBank/DDBJ databases">
        <authorList>
            <consortium name="Pathogen Informatics"/>
        </authorList>
    </citation>
    <scope>NUCLEOTIDE SEQUENCE [LARGE SCALE GENOMIC DNA]</scope>
</reference>
<dbReference type="Proteomes" id="UP000050794">
    <property type="component" value="Unassembled WGS sequence"/>
</dbReference>
<evidence type="ECO:0000313" key="3">
    <source>
        <dbReference type="WBParaSite" id="TCNE_0001966301-mRNA-1"/>
    </source>
</evidence>
<protein>
    <submittedName>
        <fullName evidence="1 3">Uncharacterized protein</fullName>
    </submittedName>
</protein>
<evidence type="ECO:0000313" key="2">
    <source>
        <dbReference type="Proteomes" id="UP000050794"/>
    </source>
</evidence>
<organism evidence="2 3">
    <name type="scientific">Toxocara canis</name>
    <name type="common">Canine roundworm</name>
    <dbReference type="NCBI Taxonomy" id="6265"/>
    <lineage>
        <taxon>Eukaryota</taxon>
        <taxon>Metazoa</taxon>
        <taxon>Ecdysozoa</taxon>
        <taxon>Nematoda</taxon>
        <taxon>Chromadorea</taxon>
        <taxon>Rhabditida</taxon>
        <taxon>Spirurina</taxon>
        <taxon>Ascaridomorpha</taxon>
        <taxon>Ascaridoidea</taxon>
        <taxon>Toxocaridae</taxon>
        <taxon>Toxocara</taxon>
    </lineage>
</organism>
<name>A0A183VFY9_TOXCA</name>
<keyword evidence="2" id="KW-1185">Reference proteome</keyword>
<proteinExistence type="predicted"/>
<dbReference type="WBParaSite" id="TCNE_0001966301-mRNA-1">
    <property type="protein sequence ID" value="TCNE_0001966301-mRNA-1"/>
    <property type="gene ID" value="TCNE_0001966301"/>
</dbReference>
<dbReference type="EMBL" id="UYWY01027269">
    <property type="protein sequence ID" value="VDM50980.1"/>
    <property type="molecule type" value="Genomic_DNA"/>
</dbReference>
<sequence>MLLYVEDEDVNDMAPQFTALIVRSTIGDDSLRGQFVAKMIVDDVVISMQKTHGCWEITADSTMTESATRNQKTVVRLEAPRFIRPMRLCLSLA</sequence>
<dbReference type="AlphaFoldDB" id="A0A183VFY9"/>
<gene>
    <name evidence="1" type="ORF">TCNE_LOCUS19659</name>
</gene>
<reference evidence="3" key="1">
    <citation type="submission" date="2016-06" db="UniProtKB">
        <authorList>
            <consortium name="WormBaseParasite"/>
        </authorList>
    </citation>
    <scope>IDENTIFICATION</scope>
</reference>
<accession>A0A183VFY9</accession>
<evidence type="ECO:0000313" key="1">
    <source>
        <dbReference type="EMBL" id="VDM50980.1"/>
    </source>
</evidence>